<reference evidence="8" key="1">
    <citation type="submission" date="2022-11" db="UniProtKB">
        <authorList>
            <consortium name="WormBaseParasite"/>
        </authorList>
    </citation>
    <scope>IDENTIFICATION</scope>
</reference>
<dbReference type="EC" id="2.5.1.18" evidence="1"/>
<dbReference type="Proteomes" id="UP000887540">
    <property type="component" value="Unplaced"/>
</dbReference>
<protein>
    <recommendedName>
        <fullName evidence="1">glutathione transferase</fullName>
        <ecNumber evidence="1">2.5.1.18</ecNumber>
    </recommendedName>
</protein>
<dbReference type="SUPFAM" id="SSF47616">
    <property type="entry name" value="GST C-terminal domain-like"/>
    <property type="match status" value="1"/>
</dbReference>
<feature type="domain" description="GST C-terminal" evidence="6">
    <location>
        <begin position="92"/>
        <end position="220"/>
    </location>
</feature>
<evidence type="ECO:0000256" key="2">
    <source>
        <dbReference type="ARBA" id="ARBA00022679"/>
    </source>
</evidence>
<dbReference type="Gene3D" id="1.20.1050.10">
    <property type="match status" value="1"/>
</dbReference>
<dbReference type="InterPro" id="IPR050213">
    <property type="entry name" value="GST_superfamily"/>
</dbReference>
<evidence type="ECO:0000259" key="5">
    <source>
        <dbReference type="PROSITE" id="PS50404"/>
    </source>
</evidence>
<dbReference type="CDD" id="cd03192">
    <property type="entry name" value="GST_C_Sigma_like"/>
    <property type="match status" value="1"/>
</dbReference>
<keyword evidence="7" id="KW-1185">Reference proteome</keyword>
<dbReference type="InterPro" id="IPR010987">
    <property type="entry name" value="Glutathione-S-Trfase_C-like"/>
</dbReference>
<evidence type="ECO:0000313" key="8">
    <source>
        <dbReference type="WBParaSite" id="ACRNAN_scaffold1711.g24814.t1"/>
    </source>
</evidence>
<dbReference type="PANTHER" id="PTHR11571">
    <property type="entry name" value="GLUTATHIONE S-TRANSFERASE"/>
    <property type="match status" value="1"/>
</dbReference>
<dbReference type="InterPro" id="IPR040079">
    <property type="entry name" value="Glutathione_S-Trfase"/>
</dbReference>
<dbReference type="InterPro" id="IPR036282">
    <property type="entry name" value="Glutathione-S-Trfase_C_sf"/>
</dbReference>
<accession>A0A914D0L4</accession>
<dbReference type="WBParaSite" id="ACRNAN_scaffold1711.g24814.t1">
    <property type="protein sequence ID" value="ACRNAN_scaffold1711.g24814.t1"/>
    <property type="gene ID" value="ACRNAN_scaffold1711.g24814"/>
</dbReference>
<dbReference type="Gene3D" id="3.40.30.10">
    <property type="entry name" value="Glutaredoxin"/>
    <property type="match status" value="1"/>
</dbReference>
<dbReference type="Pfam" id="PF14497">
    <property type="entry name" value="GST_C_3"/>
    <property type="match status" value="1"/>
</dbReference>
<dbReference type="InterPro" id="IPR004046">
    <property type="entry name" value="GST_C"/>
</dbReference>
<dbReference type="PROSITE" id="PS50404">
    <property type="entry name" value="GST_NTER"/>
    <property type="match status" value="1"/>
</dbReference>
<dbReference type="PANTHER" id="PTHR11571:SF224">
    <property type="entry name" value="HEMATOPOIETIC PROSTAGLANDIN D SYNTHASE"/>
    <property type="match status" value="1"/>
</dbReference>
<feature type="domain" description="GST N-terminal" evidence="5">
    <location>
        <begin position="14"/>
        <end position="90"/>
    </location>
</feature>
<organism evidence="7 8">
    <name type="scientific">Acrobeloides nanus</name>
    <dbReference type="NCBI Taxonomy" id="290746"/>
    <lineage>
        <taxon>Eukaryota</taxon>
        <taxon>Metazoa</taxon>
        <taxon>Ecdysozoa</taxon>
        <taxon>Nematoda</taxon>
        <taxon>Chromadorea</taxon>
        <taxon>Rhabditida</taxon>
        <taxon>Tylenchina</taxon>
        <taxon>Cephalobomorpha</taxon>
        <taxon>Cephaloboidea</taxon>
        <taxon>Cephalobidae</taxon>
        <taxon>Acrobeloides</taxon>
    </lineage>
</organism>
<sequence>MVHYKYISYDQIKCSDDSKGVGGWWFAEAPRYIFHYANVPYDEILINLKNFTVYDSAWSHEFPILISDGQVLTNSMKISRHLAKQFGLNGKDDWEAAEINQFAEFHRDLFTILGTYMLPKIGLSQEADSFKSVFYENMDKYFPTYIKKLEESESGFLSKSGVSWIDFMVANHMWAVRKVASETMKKKYPTLLSHAERVFALPEIKDFVDKDKKRYNMNEVIPEVFDLQEKREMNGSVVDNKVPEIVLAA</sequence>
<evidence type="ECO:0000256" key="4">
    <source>
        <dbReference type="ARBA" id="ARBA00047960"/>
    </source>
</evidence>
<dbReference type="GO" id="GO:0006749">
    <property type="term" value="P:glutathione metabolic process"/>
    <property type="evidence" value="ECO:0007669"/>
    <property type="project" value="TreeGrafter"/>
</dbReference>
<evidence type="ECO:0000313" key="7">
    <source>
        <dbReference type="Proteomes" id="UP000887540"/>
    </source>
</evidence>
<proteinExistence type="inferred from homology"/>
<dbReference type="InterPro" id="IPR004045">
    <property type="entry name" value="Glutathione_S-Trfase_N"/>
</dbReference>
<name>A0A914D0L4_9BILA</name>
<evidence type="ECO:0000259" key="6">
    <source>
        <dbReference type="PROSITE" id="PS50405"/>
    </source>
</evidence>
<dbReference type="GO" id="GO:0004364">
    <property type="term" value="F:glutathione transferase activity"/>
    <property type="evidence" value="ECO:0007669"/>
    <property type="project" value="UniProtKB-EC"/>
</dbReference>
<evidence type="ECO:0000256" key="3">
    <source>
        <dbReference type="ARBA" id="ARBA00038317"/>
    </source>
</evidence>
<keyword evidence="2" id="KW-0808">Transferase</keyword>
<comment type="similarity">
    <text evidence="3">Belongs to the GST superfamily. Sigma family.</text>
</comment>
<dbReference type="AlphaFoldDB" id="A0A914D0L4"/>
<dbReference type="InterPro" id="IPR036249">
    <property type="entry name" value="Thioredoxin-like_sf"/>
</dbReference>
<dbReference type="SFLD" id="SFLDS00019">
    <property type="entry name" value="Glutathione_Transferase_(cytos"/>
    <property type="match status" value="1"/>
</dbReference>
<dbReference type="PROSITE" id="PS50405">
    <property type="entry name" value="GST_CTER"/>
    <property type="match status" value="1"/>
</dbReference>
<comment type="catalytic activity">
    <reaction evidence="4">
        <text>RX + glutathione = an S-substituted glutathione + a halide anion + H(+)</text>
        <dbReference type="Rhea" id="RHEA:16437"/>
        <dbReference type="ChEBI" id="CHEBI:15378"/>
        <dbReference type="ChEBI" id="CHEBI:16042"/>
        <dbReference type="ChEBI" id="CHEBI:17792"/>
        <dbReference type="ChEBI" id="CHEBI:57925"/>
        <dbReference type="ChEBI" id="CHEBI:90779"/>
        <dbReference type="EC" id="2.5.1.18"/>
    </reaction>
</comment>
<dbReference type="SUPFAM" id="SSF52833">
    <property type="entry name" value="Thioredoxin-like"/>
    <property type="match status" value="1"/>
</dbReference>
<evidence type="ECO:0000256" key="1">
    <source>
        <dbReference type="ARBA" id="ARBA00012452"/>
    </source>
</evidence>